<dbReference type="STRING" id="426703.SAMN04488100_10516"/>
<dbReference type="Pfam" id="PF06946">
    <property type="entry name" value="Phage_holin_5_1"/>
    <property type="match status" value="1"/>
</dbReference>
<keyword evidence="1" id="KW-1133">Transmembrane helix</keyword>
<keyword evidence="1" id="KW-0812">Transmembrane</keyword>
<proteinExistence type="predicted"/>
<evidence type="ECO:0000313" key="4">
    <source>
        <dbReference type="Proteomes" id="UP000198548"/>
    </source>
</evidence>
<accession>A0A1H7RLW5</accession>
<gene>
    <name evidence="2" type="ORF">APU01nite_09140</name>
    <name evidence="3" type="ORF">SAMN04488100_10516</name>
</gene>
<dbReference type="AlphaFoldDB" id="A0A1H7RLW5"/>
<evidence type="ECO:0000313" key="5">
    <source>
        <dbReference type="Proteomes" id="UP000321425"/>
    </source>
</evidence>
<evidence type="ECO:0000313" key="3">
    <source>
        <dbReference type="EMBL" id="SEL60367.1"/>
    </source>
</evidence>
<name>A0A1H7RLW5_9LACT</name>
<feature type="transmembrane region" description="Helical" evidence="1">
    <location>
        <begin position="6"/>
        <end position="26"/>
    </location>
</feature>
<dbReference type="InterPro" id="IPR009708">
    <property type="entry name" value="Phage_A118_holin/antiholin"/>
</dbReference>
<evidence type="ECO:0000256" key="1">
    <source>
        <dbReference type="SAM" id="Phobius"/>
    </source>
</evidence>
<reference evidence="2 5" key="2">
    <citation type="submission" date="2019-07" db="EMBL/GenBank/DDBJ databases">
        <title>Whole genome shotgun sequence of Alkalibacterium putridalgicola NBRC 103243.</title>
        <authorList>
            <person name="Hosoyama A."/>
            <person name="Uohara A."/>
            <person name="Ohji S."/>
            <person name="Ichikawa N."/>
        </authorList>
    </citation>
    <scope>NUCLEOTIDE SEQUENCE [LARGE SCALE GENOMIC DNA]</scope>
    <source>
        <strain evidence="2 5">NBRC 103243</strain>
    </source>
</reference>
<feature type="transmembrane region" description="Helical" evidence="1">
    <location>
        <begin position="38"/>
        <end position="57"/>
    </location>
</feature>
<dbReference type="OrthoDB" id="1929673at2"/>
<dbReference type="Proteomes" id="UP000198548">
    <property type="component" value="Unassembled WGS sequence"/>
</dbReference>
<dbReference type="RefSeq" id="WP_091486947.1">
    <property type="nucleotide sequence ID" value="NZ_BJUX01000008.1"/>
</dbReference>
<evidence type="ECO:0000313" key="2">
    <source>
        <dbReference type="EMBL" id="GEK88875.1"/>
    </source>
</evidence>
<keyword evidence="1" id="KW-0472">Membrane</keyword>
<organism evidence="3 4">
    <name type="scientific">Alkalibacterium putridalgicola</name>
    <dbReference type="NCBI Taxonomy" id="426703"/>
    <lineage>
        <taxon>Bacteria</taxon>
        <taxon>Bacillati</taxon>
        <taxon>Bacillota</taxon>
        <taxon>Bacilli</taxon>
        <taxon>Lactobacillales</taxon>
        <taxon>Carnobacteriaceae</taxon>
        <taxon>Alkalibacterium</taxon>
    </lineage>
</organism>
<reference evidence="3 4" key="1">
    <citation type="submission" date="2016-10" db="EMBL/GenBank/DDBJ databases">
        <authorList>
            <person name="de Groot N.N."/>
        </authorList>
    </citation>
    <scope>NUCLEOTIDE SEQUENCE [LARGE SCALE GENOMIC DNA]</scope>
    <source>
        <strain evidence="3 4">DSM 19182</strain>
    </source>
</reference>
<dbReference type="EMBL" id="FOBL01000005">
    <property type="protein sequence ID" value="SEL60367.1"/>
    <property type="molecule type" value="Genomic_DNA"/>
</dbReference>
<protein>
    <submittedName>
        <fullName evidence="3">Phage holin</fullName>
    </submittedName>
</protein>
<dbReference type="Proteomes" id="UP000321425">
    <property type="component" value="Unassembled WGS sequence"/>
</dbReference>
<dbReference type="EMBL" id="BJUX01000008">
    <property type="protein sequence ID" value="GEK88875.1"/>
    <property type="molecule type" value="Genomic_DNA"/>
</dbReference>
<sequence length="85" mass="8882">MQELMSNVVMVAGLLVPLISGLVEVIKRMDLIDIKFMPAIAVSIGFVCGLAIAFGFGYEVSQYVLAGVISGLASSGLYDNLKVGG</sequence>
<keyword evidence="5" id="KW-1185">Reference proteome</keyword>